<feature type="domain" description="SET" evidence="1">
    <location>
        <begin position="7"/>
        <end position="84"/>
    </location>
</feature>
<dbReference type="Proteomes" id="UP000178222">
    <property type="component" value="Unassembled WGS sequence"/>
</dbReference>
<sequence>MGDNGNQFVGVRKSEKHGRGLFALRNFVKGEMIYSFPLERVVSPRQIQGLSEEERDHLDKIGEDEYEIIQPPLCYVNHSCDPDI</sequence>
<dbReference type="SUPFAM" id="SSF82199">
    <property type="entry name" value="SET domain"/>
    <property type="match status" value="1"/>
</dbReference>
<comment type="caution">
    <text evidence="2">The sequence shown here is derived from an EMBL/GenBank/DDBJ whole genome shotgun (WGS) entry which is preliminary data.</text>
</comment>
<dbReference type="AlphaFoldDB" id="A0A1G2RVX8"/>
<gene>
    <name evidence="2" type="ORF">A3J30_04535</name>
</gene>
<name>A0A1G2RVX8_9BACT</name>
<dbReference type="PROSITE" id="PS50280">
    <property type="entry name" value="SET"/>
    <property type="match status" value="1"/>
</dbReference>
<dbReference type="InterPro" id="IPR001214">
    <property type="entry name" value="SET_dom"/>
</dbReference>
<dbReference type="Pfam" id="PF00856">
    <property type="entry name" value="SET"/>
    <property type="match status" value="1"/>
</dbReference>
<dbReference type="EMBL" id="MHUL01000031">
    <property type="protein sequence ID" value="OHA76579.1"/>
    <property type="molecule type" value="Genomic_DNA"/>
</dbReference>
<proteinExistence type="predicted"/>
<protein>
    <recommendedName>
        <fullName evidence="1">SET domain-containing protein</fullName>
    </recommendedName>
</protein>
<accession>A0A1G2RVX8</accession>
<evidence type="ECO:0000259" key="1">
    <source>
        <dbReference type="PROSITE" id="PS50280"/>
    </source>
</evidence>
<dbReference type="Gene3D" id="2.170.270.10">
    <property type="entry name" value="SET domain"/>
    <property type="match status" value="1"/>
</dbReference>
<evidence type="ECO:0000313" key="2">
    <source>
        <dbReference type="EMBL" id="OHA76579.1"/>
    </source>
</evidence>
<dbReference type="InterPro" id="IPR046341">
    <property type="entry name" value="SET_dom_sf"/>
</dbReference>
<organism evidence="2 3">
    <name type="scientific">Candidatus Wildermuthbacteria bacterium RIFCSPLOWO2_02_FULL_47_9c</name>
    <dbReference type="NCBI Taxonomy" id="1802466"/>
    <lineage>
        <taxon>Bacteria</taxon>
        <taxon>Candidatus Wildermuthiibacteriota</taxon>
    </lineage>
</organism>
<reference evidence="2 3" key="1">
    <citation type="journal article" date="2016" name="Nat. Commun.">
        <title>Thousands of microbial genomes shed light on interconnected biogeochemical processes in an aquifer system.</title>
        <authorList>
            <person name="Anantharaman K."/>
            <person name="Brown C.T."/>
            <person name="Hug L.A."/>
            <person name="Sharon I."/>
            <person name="Castelle C.J."/>
            <person name="Probst A.J."/>
            <person name="Thomas B.C."/>
            <person name="Singh A."/>
            <person name="Wilkins M.J."/>
            <person name="Karaoz U."/>
            <person name="Brodie E.L."/>
            <person name="Williams K.H."/>
            <person name="Hubbard S.S."/>
            <person name="Banfield J.F."/>
        </authorList>
    </citation>
    <scope>NUCLEOTIDE SEQUENCE [LARGE SCALE GENOMIC DNA]</scope>
</reference>
<evidence type="ECO:0000313" key="3">
    <source>
        <dbReference type="Proteomes" id="UP000178222"/>
    </source>
</evidence>